<proteinExistence type="inferred from homology"/>
<organism evidence="5 6">
    <name type="scientific">Rhizobium rhizoryzae</name>
    <dbReference type="NCBI Taxonomy" id="451876"/>
    <lineage>
        <taxon>Bacteria</taxon>
        <taxon>Pseudomonadati</taxon>
        <taxon>Pseudomonadota</taxon>
        <taxon>Alphaproteobacteria</taxon>
        <taxon>Hyphomicrobiales</taxon>
        <taxon>Rhizobiaceae</taxon>
        <taxon>Rhizobium/Agrobacterium group</taxon>
        <taxon>Rhizobium</taxon>
    </lineage>
</organism>
<evidence type="ECO:0000256" key="1">
    <source>
        <dbReference type="ARBA" id="ARBA00004365"/>
    </source>
</evidence>
<evidence type="ECO:0000259" key="4">
    <source>
        <dbReference type="Pfam" id="PF00700"/>
    </source>
</evidence>
<sequence length="306" mass="33546">MAAVTDSIGLAKGIVDVAYTAMETVHKSFVEIRNLAITASGMPQPEFKNLIIGGYDLDEYYGKSQVADIERQMQQLQDQARDAMVSASFSGVNLLYNPKGQPEKASQRTYSFVIGYGEAKVQTIDVKAIDLLLLNDDSGYPKTSPWDYNPEEALFDQADVVMTPGSVVPALVTWYNIIATNPVTGVPEAYDVHPSFPLMNLENNIARDGGDRAGLYSNFVDTLEKKIQGVADRMSYLGSIQSSLEAHEELNKRRIETVTQGVGLLVDADMNEASTRLKALQTQQQLATQGLQIANASPDSILQLFR</sequence>
<dbReference type="PANTHER" id="PTHR42792:SF2">
    <property type="entry name" value="FLAGELLIN"/>
    <property type="match status" value="1"/>
</dbReference>
<dbReference type="PANTHER" id="PTHR42792">
    <property type="entry name" value="FLAGELLIN"/>
    <property type="match status" value="1"/>
</dbReference>
<keyword evidence="3" id="KW-0975">Bacterial flagellum</keyword>
<dbReference type="InterPro" id="IPR001492">
    <property type="entry name" value="Flagellin"/>
</dbReference>
<evidence type="ECO:0000313" key="5">
    <source>
        <dbReference type="EMBL" id="MBB4143228.1"/>
    </source>
</evidence>
<accession>A0A7W6LH62</accession>
<dbReference type="SUPFAM" id="SSF64518">
    <property type="entry name" value="Phase 1 flagellin"/>
    <property type="match status" value="1"/>
</dbReference>
<comment type="subcellular location">
    <subcellularLocation>
        <location evidence="1">Bacterial flagellum</location>
    </subcellularLocation>
</comment>
<evidence type="ECO:0000256" key="2">
    <source>
        <dbReference type="ARBA" id="ARBA00005709"/>
    </source>
</evidence>
<comment type="caution">
    <text evidence="5">The sequence shown here is derived from an EMBL/GenBank/DDBJ whole genome shotgun (WGS) entry which is preliminary data.</text>
</comment>
<comment type="similarity">
    <text evidence="2">Belongs to the bacterial flagellin family.</text>
</comment>
<dbReference type="GO" id="GO:0009288">
    <property type="term" value="C:bacterial-type flagellum"/>
    <property type="evidence" value="ECO:0007669"/>
    <property type="project" value="UniProtKB-SubCell"/>
</dbReference>
<reference evidence="5 6" key="1">
    <citation type="submission" date="2020-08" db="EMBL/GenBank/DDBJ databases">
        <title>Genomic Encyclopedia of Type Strains, Phase IV (KMG-IV): sequencing the most valuable type-strain genomes for metagenomic binning, comparative biology and taxonomic classification.</title>
        <authorList>
            <person name="Goeker M."/>
        </authorList>
    </citation>
    <scope>NUCLEOTIDE SEQUENCE [LARGE SCALE GENOMIC DNA]</scope>
    <source>
        <strain evidence="5 6">DSM 29514</strain>
    </source>
</reference>
<keyword evidence="5" id="KW-0969">Cilium</keyword>
<evidence type="ECO:0000256" key="3">
    <source>
        <dbReference type="ARBA" id="ARBA00023143"/>
    </source>
</evidence>
<keyword evidence="6" id="KW-1185">Reference proteome</keyword>
<dbReference type="AlphaFoldDB" id="A0A7W6LH62"/>
<evidence type="ECO:0000313" key="6">
    <source>
        <dbReference type="Proteomes" id="UP000519897"/>
    </source>
</evidence>
<name>A0A7W6LH62_9HYPH</name>
<dbReference type="Proteomes" id="UP000519897">
    <property type="component" value="Unassembled WGS sequence"/>
</dbReference>
<keyword evidence="5" id="KW-0282">Flagellum</keyword>
<protein>
    <submittedName>
        <fullName evidence="5">Flagellin</fullName>
    </submittedName>
</protein>
<keyword evidence="5" id="KW-0966">Cell projection</keyword>
<feature type="domain" description="Flagellin C-terminal" evidence="4">
    <location>
        <begin position="221"/>
        <end position="305"/>
    </location>
</feature>
<dbReference type="Pfam" id="PF00700">
    <property type="entry name" value="Flagellin_C"/>
    <property type="match status" value="1"/>
</dbReference>
<dbReference type="Gene3D" id="1.20.1330.10">
    <property type="entry name" value="f41 fragment of flagellin, N-terminal domain"/>
    <property type="match status" value="1"/>
</dbReference>
<dbReference type="GO" id="GO:0005198">
    <property type="term" value="F:structural molecule activity"/>
    <property type="evidence" value="ECO:0007669"/>
    <property type="project" value="InterPro"/>
</dbReference>
<dbReference type="EMBL" id="JACIEC010000001">
    <property type="protein sequence ID" value="MBB4143228.1"/>
    <property type="molecule type" value="Genomic_DNA"/>
</dbReference>
<dbReference type="InterPro" id="IPR046358">
    <property type="entry name" value="Flagellin_C"/>
</dbReference>
<gene>
    <name evidence="5" type="ORF">GGQ72_001727</name>
</gene>